<dbReference type="Proteomes" id="UP001054252">
    <property type="component" value="Unassembled WGS sequence"/>
</dbReference>
<name>A0AAV5MRL6_9ROSI</name>
<evidence type="ECO:0008006" key="3">
    <source>
        <dbReference type="Google" id="ProtNLM"/>
    </source>
</evidence>
<gene>
    <name evidence="1" type="ORF">SLEP1_g58681</name>
</gene>
<dbReference type="Pfam" id="PF14223">
    <property type="entry name" value="Retrotran_gag_2"/>
    <property type="match status" value="1"/>
</dbReference>
<dbReference type="AlphaFoldDB" id="A0AAV5MRL6"/>
<organism evidence="1 2">
    <name type="scientific">Rubroshorea leprosula</name>
    <dbReference type="NCBI Taxonomy" id="152421"/>
    <lineage>
        <taxon>Eukaryota</taxon>
        <taxon>Viridiplantae</taxon>
        <taxon>Streptophyta</taxon>
        <taxon>Embryophyta</taxon>
        <taxon>Tracheophyta</taxon>
        <taxon>Spermatophyta</taxon>
        <taxon>Magnoliopsida</taxon>
        <taxon>eudicotyledons</taxon>
        <taxon>Gunneridae</taxon>
        <taxon>Pentapetalae</taxon>
        <taxon>rosids</taxon>
        <taxon>malvids</taxon>
        <taxon>Malvales</taxon>
        <taxon>Dipterocarpaceae</taxon>
        <taxon>Rubroshorea</taxon>
    </lineage>
</organism>
<evidence type="ECO:0000313" key="2">
    <source>
        <dbReference type="Proteomes" id="UP001054252"/>
    </source>
</evidence>
<comment type="caution">
    <text evidence="1">The sequence shown here is derived from an EMBL/GenBank/DDBJ whole genome shotgun (WGS) entry which is preliminary data.</text>
</comment>
<accession>A0AAV5MRL6</accession>
<sequence>MEMVAPHASVIVPKVLRSNNYKRWSIFMRHYLVGQDLWDVVQLSQLPAGGNMREWIKKSALAVHAIKISCGEEMFDKIKDMDSAKEVWDALANMHKPPVVSQEIAEHPLQRRTGTFTTQTSGNIGGSEYETSESETSEYETLINAISNGNFGEVRDIIGRDRNNLLAKPDEDGKIPVQLAYSTIYEEMARYLYVATPPESRNGDSGFYILQECIIRKIFDIAFDILHHHPELASYSCSSNSIPLISTLAHIPPPLLKGSNLLFWERWIYDCQYCFSSSPRFLNL</sequence>
<keyword evidence="2" id="KW-1185">Reference proteome</keyword>
<dbReference type="EMBL" id="BPVZ01000601">
    <property type="protein sequence ID" value="GKV52078.1"/>
    <property type="molecule type" value="Genomic_DNA"/>
</dbReference>
<protein>
    <recommendedName>
        <fullName evidence="3">DUF4219 domain-containing protein</fullName>
    </recommendedName>
</protein>
<proteinExistence type="predicted"/>
<reference evidence="1 2" key="1">
    <citation type="journal article" date="2021" name="Commun. Biol.">
        <title>The genome of Shorea leprosula (Dipterocarpaceae) highlights the ecological relevance of drought in aseasonal tropical rainforests.</title>
        <authorList>
            <person name="Ng K.K.S."/>
            <person name="Kobayashi M.J."/>
            <person name="Fawcett J.A."/>
            <person name="Hatakeyama M."/>
            <person name="Paape T."/>
            <person name="Ng C.H."/>
            <person name="Ang C.C."/>
            <person name="Tnah L.H."/>
            <person name="Lee C.T."/>
            <person name="Nishiyama T."/>
            <person name="Sese J."/>
            <person name="O'Brien M.J."/>
            <person name="Copetti D."/>
            <person name="Mohd Noor M.I."/>
            <person name="Ong R.C."/>
            <person name="Putra M."/>
            <person name="Sireger I.Z."/>
            <person name="Indrioko S."/>
            <person name="Kosugi Y."/>
            <person name="Izuno A."/>
            <person name="Isagi Y."/>
            <person name="Lee S.L."/>
            <person name="Shimizu K.K."/>
        </authorList>
    </citation>
    <scope>NUCLEOTIDE SEQUENCE [LARGE SCALE GENOMIC DNA]</scope>
    <source>
        <strain evidence="1">214</strain>
    </source>
</reference>
<evidence type="ECO:0000313" key="1">
    <source>
        <dbReference type="EMBL" id="GKV52078.1"/>
    </source>
</evidence>